<sequence>MDIRTASNLIAAHLATGQIDQQTAARAQAAIRGDYYGNRMTGERRQRMLALRFGIVDTATPVAGLLARASLAAALEA</sequence>
<keyword evidence="1" id="KW-0812">Transmembrane</keyword>
<reference evidence="2" key="2">
    <citation type="submission" date="2020-09" db="EMBL/GenBank/DDBJ databases">
        <authorList>
            <person name="Sun Q."/>
            <person name="Ohkuma M."/>
        </authorList>
    </citation>
    <scope>NUCLEOTIDE SEQUENCE</scope>
    <source>
        <strain evidence="2">JCM 13306</strain>
    </source>
</reference>
<comment type="caution">
    <text evidence="2">The sequence shown here is derived from an EMBL/GenBank/DDBJ whole genome shotgun (WGS) entry which is preliminary data.</text>
</comment>
<evidence type="ECO:0000313" key="2">
    <source>
        <dbReference type="EMBL" id="GHH53030.1"/>
    </source>
</evidence>
<organism evidence="2 3">
    <name type="scientific">Xanthomonas boreopolis</name>
    <dbReference type="NCBI Taxonomy" id="86183"/>
    <lineage>
        <taxon>Bacteria</taxon>
        <taxon>Pseudomonadati</taxon>
        <taxon>Pseudomonadota</taxon>
        <taxon>Gammaproteobacteria</taxon>
        <taxon>Lysobacterales</taxon>
        <taxon>Lysobacteraceae</taxon>
        <taxon>Xanthomonas</taxon>
    </lineage>
</organism>
<keyword evidence="1" id="KW-1133">Transmembrane helix</keyword>
<evidence type="ECO:0000256" key="1">
    <source>
        <dbReference type="SAM" id="Phobius"/>
    </source>
</evidence>
<keyword evidence="3" id="KW-1185">Reference proteome</keyword>
<feature type="transmembrane region" description="Helical" evidence="1">
    <location>
        <begin position="49"/>
        <end position="75"/>
    </location>
</feature>
<dbReference type="Proteomes" id="UP000623958">
    <property type="component" value="Unassembled WGS sequence"/>
</dbReference>
<dbReference type="EMBL" id="BNBA01000011">
    <property type="protein sequence ID" value="GHH53030.1"/>
    <property type="molecule type" value="Genomic_DNA"/>
</dbReference>
<proteinExistence type="predicted"/>
<evidence type="ECO:0000313" key="3">
    <source>
        <dbReference type="Proteomes" id="UP000623958"/>
    </source>
</evidence>
<dbReference type="RefSeq" id="WP_434029157.1">
    <property type="nucleotide sequence ID" value="NZ_BNBA01000011.1"/>
</dbReference>
<gene>
    <name evidence="2" type="ORF">GCM10009090_17800</name>
</gene>
<dbReference type="AlphaFoldDB" id="A0A919F7G9"/>
<name>A0A919F7G9_9XANT</name>
<protein>
    <submittedName>
        <fullName evidence="2">Uncharacterized protein</fullName>
    </submittedName>
</protein>
<keyword evidence="1" id="KW-0472">Membrane</keyword>
<accession>A0A919F7G9</accession>
<reference evidence="2" key="1">
    <citation type="journal article" date="2014" name="Int. J. Syst. Evol. Microbiol.">
        <title>Complete genome sequence of Corynebacterium casei LMG S-19264T (=DSM 44701T), isolated from a smear-ripened cheese.</title>
        <authorList>
            <consortium name="US DOE Joint Genome Institute (JGI-PGF)"/>
            <person name="Walter F."/>
            <person name="Albersmeier A."/>
            <person name="Kalinowski J."/>
            <person name="Ruckert C."/>
        </authorList>
    </citation>
    <scope>NUCLEOTIDE SEQUENCE</scope>
    <source>
        <strain evidence="2">JCM 13306</strain>
    </source>
</reference>